<feature type="compositionally biased region" description="Basic and acidic residues" evidence="1">
    <location>
        <begin position="57"/>
        <end position="67"/>
    </location>
</feature>
<dbReference type="EMBL" id="JAIQCV010000004">
    <property type="protein sequence ID" value="KAH1107507.1"/>
    <property type="molecule type" value="Genomic_DNA"/>
</dbReference>
<protein>
    <submittedName>
        <fullName evidence="2">Uncharacterized protein</fullName>
    </submittedName>
</protein>
<feature type="compositionally biased region" description="Basic and acidic residues" evidence="1">
    <location>
        <begin position="39"/>
        <end position="49"/>
    </location>
</feature>
<sequence length="134" mass="14964">MLEFPAFPTSLLPIPKVTKEPTQTPTAKAEFAYLGTTGDKGETVPKEPENTTSLNNENKEEEKKHETAITTTATIEGKEPIPPTPPVSLTAQDRDVDHLIDKLTEIDKEGDDINPMKRKLRYKINAHKSTRRAK</sequence>
<gene>
    <name evidence="2" type="ORF">J1N35_011275</name>
</gene>
<proteinExistence type="predicted"/>
<name>A0A9D3W397_9ROSI</name>
<keyword evidence="3" id="KW-1185">Reference proteome</keyword>
<evidence type="ECO:0000313" key="2">
    <source>
        <dbReference type="EMBL" id="KAH1107507.1"/>
    </source>
</evidence>
<accession>A0A9D3W397</accession>
<evidence type="ECO:0000256" key="1">
    <source>
        <dbReference type="SAM" id="MobiDB-lite"/>
    </source>
</evidence>
<evidence type="ECO:0000313" key="3">
    <source>
        <dbReference type="Proteomes" id="UP000828251"/>
    </source>
</evidence>
<feature type="region of interest" description="Disordered" evidence="1">
    <location>
        <begin position="35"/>
        <end position="90"/>
    </location>
</feature>
<reference evidence="2 3" key="1">
    <citation type="journal article" date="2021" name="Plant Biotechnol. J.">
        <title>Multi-omics assisted identification of the key and species-specific regulatory components of drought-tolerant mechanisms in Gossypium stocksii.</title>
        <authorList>
            <person name="Yu D."/>
            <person name="Ke L."/>
            <person name="Zhang D."/>
            <person name="Wu Y."/>
            <person name="Sun Y."/>
            <person name="Mei J."/>
            <person name="Sun J."/>
            <person name="Sun Y."/>
        </authorList>
    </citation>
    <scope>NUCLEOTIDE SEQUENCE [LARGE SCALE GENOMIC DNA]</scope>
    <source>
        <strain evidence="3">cv. E1</strain>
        <tissue evidence="2">Leaf</tissue>
    </source>
</reference>
<dbReference type="AlphaFoldDB" id="A0A9D3W397"/>
<dbReference type="Proteomes" id="UP000828251">
    <property type="component" value="Unassembled WGS sequence"/>
</dbReference>
<organism evidence="2 3">
    <name type="scientific">Gossypium stocksii</name>
    <dbReference type="NCBI Taxonomy" id="47602"/>
    <lineage>
        <taxon>Eukaryota</taxon>
        <taxon>Viridiplantae</taxon>
        <taxon>Streptophyta</taxon>
        <taxon>Embryophyta</taxon>
        <taxon>Tracheophyta</taxon>
        <taxon>Spermatophyta</taxon>
        <taxon>Magnoliopsida</taxon>
        <taxon>eudicotyledons</taxon>
        <taxon>Gunneridae</taxon>
        <taxon>Pentapetalae</taxon>
        <taxon>rosids</taxon>
        <taxon>malvids</taxon>
        <taxon>Malvales</taxon>
        <taxon>Malvaceae</taxon>
        <taxon>Malvoideae</taxon>
        <taxon>Gossypium</taxon>
    </lineage>
</organism>
<comment type="caution">
    <text evidence="2">The sequence shown here is derived from an EMBL/GenBank/DDBJ whole genome shotgun (WGS) entry which is preliminary data.</text>
</comment>